<feature type="binding site" evidence="8">
    <location>
        <position position="89"/>
    </location>
    <ligand>
        <name>GTP</name>
        <dbReference type="ChEBI" id="CHEBI:37565"/>
    </ligand>
</feature>
<dbReference type="PANTHER" id="PTHR19136:SF81">
    <property type="entry name" value="MOLYBDENUM COFACTOR GUANYLYLTRANSFERASE"/>
    <property type="match status" value="1"/>
</dbReference>
<evidence type="ECO:0000256" key="8">
    <source>
        <dbReference type="HAMAP-Rule" id="MF_00316"/>
    </source>
</evidence>
<keyword evidence="3 8" id="KW-0479">Metal-binding</keyword>
<evidence type="ECO:0000256" key="7">
    <source>
        <dbReference type="ARBA" id="ARBA00023150"/>
    </source>
</evidence>
<feature type="domain" description="MobA-like NTP transferase" evidence="9">
    <location>
        <begin position="8"/>
        <end position="132"/>
    </location>
</feature>
<dbReference type="CDD" id="cd02503">
    <property type="entry name" value="MobA"/>
    <property type="match status" value="1"/>
</dbReference>
<feature type="binding site" evidence="8">
    <location>
        <position position="118"/>
    </location>
    <ligand>
        <name>GTP</name>
        <dbReference type="ChEBI" id="CHEBI:37565"/>
    </ligand>
</feature>
<comment type="subcellular location">
    <subcellularLocation>
        <location evidence="8">Cytoplasm</location>
    </subcellularLocation>
</comment>
<evidence type="ECO:0000259" key="9">
    <source>
        <dbReference type="Pfam" id="PF12804"/>
    </source>
</evidence>
<dbReference type="RefSeq" id="WP_281190573.1">
    <property type="nucleotide sequence ID" value="NZ_LWMV01000201.1"/>
</dbReference>
<sequence length="229" mass="26795">MFKIFKSVILLCGGESRRMGQDKGSMNYLEKPMILHILLSLNNKVNEVLIVLNDLNRINLYKKILNQYFDENKLDKNSFFSYKIRYIEDEVKSKGPMSGIITGLKHISSDYALVLPCDSPFVDPSFIDQIFKIKEKNFYFDSIIPYQKIAISKNKKISEKYQKFDEKIINSQTLHSIYSKSDLYSMEKLLNNDVLDLKSFILNSNSYFVQIEDNFNLKTFKNLNSKEDL</sequence>
<organism evidence="10 11">
    <name type="scientific">Methanobrevibacter curvatus</name>
    <dbReference type="NCBI Taxonomy" id="49547"/>
    <lineage>
        <taxon>Archaea</taxon>
        <taxon>Methanobacteriati</taxon>
        <taxon>Methanobacteriota</taxon>
        <taxon>Methanomada group</taxon>
        <taxon>Methanobacteria</taxon>
        <taxon>Methanobacteriales</taxon>
        <taxon>Methanobacteriaceae</taxon>
        <taxon>Methanobrevibacter</taxon>
    </lineage>
</organism>
<evidence type="ECO:0000256" key="2">
    <source>
        <dbReference type="ARBA" id="ARBA00022679"/>
    </source>
</evidence>
<dbReference type="InterPro" id="IPR025877">
    <property type="entry name" value="MobA-like_NTP_Trfase"/>
</dbReference>
<dbReference type="EC" id="2.7.7.77" evidence="8"/>
<dbReference type="GO" id="GO:0046872">
    <property type="term" value="F:metal ion binding"/>
    <property type="evidence" value="ECO:0007669"/>
    <property type="project" value="UniProtKB-KW"/>
</dbReference>
<comment type="cofactor">
    <cofactor evidence="8">
        <name>Mg(2+)</name>
        <dbReference type="ChEBI" id="CHEBI:18420"/>
    </cofactor>
</comment>
<comment type="domain">
    <text evidence="8">The N-terminal domain determines nucleotide recognition and specific binding, while the C-terminal domain determines the specific binding to the target protein.</text>
</comment>
<accession>A0A165ZKG1</accession>
<dbReference type="HAMAP" id="MF_00316">
    <property type="entry name" value="MobA"/>
    <property type="match status" value="1"/>
</dbReference>
<evidence type="ECO:0000256" key="4">
    <source>
        <dbReference type="ARBA" id="ARBA00022741"/>
    </source>
</evidence>
<keyword evidence="7 8" id="KW-0501">Molybdenum cofactor biosynthesis</keyword>
<keyword evidence="2 8" id="KW-0808">Transferase</keyword>
<reference evidence="10 11" key="1">
    <citation type="submission" date="2016-04" db="EMBL/GenBank/DDBJ databases">
        <title>Genome sequence of Methanobrevibacter curvatus DSM 11111.</title>
        <authorList>
            <person name="Poehlein A."/>
            <person name="Seedorf H."/>
            <person name="Daniel R."/>
        </authorList>
    </citation>
    <scope>NUCLEOTIDE SEQUENCE [LARGE SCALE GENOMIC DNA]</scope>
    <source>
        <strain evidence="10 11">DSM 11111</strain>
    </source>
</reference>
<dbReference type="AlphaFoldDB" id="A0A165ZKG1"/>
<dbReference type="PANTHER" id="PTHR19136">
    <property type="entry name" value="MOLYBDENUM COFACTOR GUANYLYLTRANSFERASE"/>
    <property type="match status" value="1"/>
</dbReference>
<keyword evidence="1 8" id="KW-0963">Cytoplasm</keyword>
<dbReference type="Pfam" id="PF12804">
    <property type="entry name" value="NTP_transf_3"/>
    <property type="match status" value="1"/>
</dbReference>
<keyword evidence="10" id="KW-0548">Nucleotidyltransferase</keyword>
<dbReference type="GO" id="GO:0005525">
    <property type="term" value="F:GTP binding"/>
    <property type="evidence" value="ECO:0007669"/>
    <property type="project" value="UniProtKB-UniRule"/>
</dbReference>
<dbReference type="Gene3D" id="3.90.550.10">
    <property type="entry name" value="Spore Coat Polysaccharide Biosynthesis Protein SpsA, Chain A"/>
    <property type="match status" value="1"/>
</dbReference>
<feature type="binding site" evidence="8">
    <location>
        <position position="118"/>
    </location>
    <ligand>
        <name>Mg(2+)</name>
        <dbReference type="ChEBI" id="CHEBI:18420"/>
    </ligand>
</feature>
<dbReference type="PATRIC" id="fig|49547.3.peg.1739"/>
<comment type="caution">
    <text evidence="10">The sequence shown here is derived from an EMBL/GenBank/DDBJ whole genome shotgun (WGS) entry which is preliminary data.</text>
</comment>
<evidence type="ECO:0000313" key="10">
    <source>
        <dbReference type="EMBL" id="KZX10833.1"/>
    </source>
</evidence>
<protein>
    <recommendedName>
        <fullName evidence="8">Probable molybdenum cofactor guanylyltransferase</fullName>
        <shortName evidence="8">MoCo guanylyltransferase</shortName>
        <ecNumber evidence="8">2.7.7.77</ecNumber>
    </recommendedName>
    <alternativeName>
        <fullName evidence="8">GTP:molybdopterin guanylyltransferase</fullName>
    </alternativeName>
    <alternativeName>
        <fullName evidence="8">Mo-MPT guanylyltransferase</fullName>
    </alternativeName>
    <alternativeName>
        <fullName evidence="8">Molybdopterin guanylyltransferase</fullName>
    </alternativeName>
    <alternativeName>
        <fullName evidence="8">Molybdopterin-guanine dinucleotide synthase</fullName>
        <shortName evidence="8">MGD synthase</shortName>
    </alternativeName>
</protein>
<evidence type="ECO:0000256" key="1">
    <source>
        <dbReference type="ARBA" id="ARBA00022490"/>
    </source>
</evidence>
<dbReference type="STRING" id="49547.MBCUR_16310"/>
<dbReference type="GO" id="GO:0006777">
    <property type="term" value="P:Mo-molybdopterin cofactor biosynthetic process"/>
    <property type="evidence" value="ECO:0007669"/>
    <property type="project" value="UniProtKB-KW"/>
</dbReference>
<dbReference type="SUPFAM" id="SSF53448">
    <property type="entry name" value="Nucleotide-diphospho-sugar transferases"/>
    <property type="match status" value="1"/>
</dbReference>
<feature type="binding site" evidence="8">
    <location>
        <begin position="11"/>
        <end position="13"/>
    </location>
    <ligand>
        <name>GTP</name>
        <dbReference type="ChEBI" id="CHEBI:37565"/>
    </ligand>
</feature>
<keyword evidence="5 8" id="KW-0460">Magnesium</keyword>
<evidence type="ECO:0000256" key="6">
    <source>
        <dbReference type="ARBA" id="ARBA00023134"/>
    </source>
</evidence>
<comment type="function">
    <text evidence="8">Transfers a GMP moiety from GTP to Mo-molybdopterin (Mo-MPT) cofactor (Moco or molybdenum cofactor) to form Mo-molybdopterin guanine dinucleotide (Mo-MGD) cofactor.</text>
</comment>
<keyword evidence="11" id="KW-1185">Reference proteome</keyword>
<keyword evidence="4 8" id="KW-0547">Nucleotide-binding</keyword>
<dbReference type="Proteomes" id="UP000077245">
    <property type="component" value="Unassembled WGS sequence"/>
</dbReference>
<dbReference type="InterPro" id="IPR013482">
    <property type="entry name" value="Molybde_CF_guanTrfase"/>
</dbReference>
<evidence type="ECO:0000256" key="3">
    <source>
        <dbReference type="ARBA" id="ARBA00022723"/>
    </source>
</evidence>
<evidence type="ECO:0000313" key="11">
    <source>
        <dbReference type="Proteomes" id="UP000077245"/>
    </source>
</evidence>
<name>A0A165ZKG1_9EURY</name>
<dbReference type="GO" id="GO:0061603">
    <property type="term" value="F:molybdenum cofactor guanylyltransferase activity"/>
    <property type="evidence" value="ECO:0007669"/>
    <property type="project" value="UniProtKB-EC"/>
</dbReference>
<gene>
    <name evidence="10" type="primary">mobA_2</name>
    <name evidence="8" type="synonym">mobA</name>
    <name evidence="10" type="ORF">MBCUR_16310</name>
</gene>
<keyword evidence="6 8" id="KW-0342">GTP-binding</keyword>
<feature type="binding site" evidence="8">
    <location>
        <position position="23"/>
    </location>
    <ligand>
        <name>GTP</name>
        <dbReference type="ChEBI" id="CHEBI:37565"/>
    </ligand>
</feature>
<comment type="similarity">
    <text evidence="8">Belongs to the MobA family.</text>
</comment>
<evidence type="ECO:0000256" key="5">
    <source>
        <dbReference type="ARBA" id="ARBA00022842"/>
    </source>
</evidence>
<comment type="caution">
    <text evidence="8">Lacks conserved residue(s) required for the propagation of feature annotation.</text>
</comment>
<dbReference type="EMBL" id="LWMV01000201">
    <property type="protein sequence ID" value="KZX10833.1"/>
    <property type="molecule type" value="Genomic_DNA"/>
</dbReference>
<proteinExistence type="inferred from homology"/>
<dbReference type="InterPro" id="IPR029044">
    <property type="entry name" value="Nucleotide-diphossugar_trans"/>
</dbReference>
<comment type="catalytic activity">
    <reaction evidence="8">
        <text>Mo-molybdopterin + GTP + H(+) = Mo-molybdopterin guanine dinucleotide + diphosphate</text>
        <dbReference type="Rhea" id="RHEA:34243"/>
        <dbReference type="ChEBI" id="CHEBI:15378"/>
        <dbReference type="ChEBI" id="CHEBI:33019"/>
        <dbReference type="ChEBI" id="CHEBI:37565"/>
        <dbReference type="ChEBI" id="CHEBI:71302"/>
        <dbReference type="ChEBI" id="CHEBI:71310"/>
        <dbReference type="EC" id="2.7.7.77"/>
    </reaction>
</comment>
<dbReference type="GO" id="GO:0005737">
    <property type="term" value="C:cytoplasm"/>
    <property type="evidence" value="ECO:0007669"/>
    <property type="project" value="UniProtKB-SubCell"/>
</dbReference>